<gene>
    <name evidence="1" type="ORF">LZC94_25575</name>
</gene>
<evidence type="ECO:0000313" key="2">
    <source>
        <dbReference type="Proteomes" id="UP001370348"/>
    </source>
</evidence>
<dbReference type="InterPro" id="IPR040442">
    <property type="entry name" value="Pyrv_kinase-like_dom_sf"/>
</dbReference>
<accession>A0ABZ2LPZ3</accession>
<dbReference type="InterPro" id="IPR039556">
    <property type="entry name" value="ICL/PEPM"/>
</dbReference>
<keyword evidence="2" id="KW-1185">Reference proteome</keyword>
<protein>
    <submittedName>
        <fullName evidence="1">Isocitrate lyase/phosphoenolpyruvate mutase family protein</fullName>
    </submittedName>
</protein>
<sequence length="274" mass="29166">MSNAQQIAHAATFRSLHAPGELVVFPNAWDAGSAALFVANGARAITTTSCAVAWSLGYADGEDLPLEELLGAVRRMVRAVSVPVSVDFERGYGKTPREVAESVTRVLETGAVAVNLEDGAGRPEALAESIAAAREAARRFGVDLFINSRTDIVLHRTHPPEQHVEESLARAKIFEEAGADGFFVPGLQNPDHIQAITRGTSLPLNVLAWPGLAPVPELRRLGVRRVTVGGRLGEVALEAARRACVELLQAGTYSFPVGEITYAGMNALFAPPRA</sequence>
<dbReference type="InterPro" id="IPR015813">
    <property type="entry name" value="Pyrv/PenolPyrv_kinase-like_dom"/>
</dbReference>
<name>A0ABZ2LPZ3_9BACT</name>
<dbReference type="EMBL" id="CP089984">
    <property type="protein sequence ID" value="WXB11231.1"/>
    <property type="molecule type" value="Genomic_DNA"/>
</dbReference>
<dbReference type="GO" id="GO:0016829">
    <property type="term" value="F:lyase activity"/>
    <property type="evidence" value="ECO:0007669"/>
    <property type="project" value="UniProtKB-KW"/>
</dbReference>
<dbReference type="RefSeq" id="WP_394820848.1">
    <property type="nucleotide sequence ID" value="NZ_CP089984.1"/>
</dbReference>
<dbReference type="SUPFAM" id="SSF51621">
    <property type="entry name" value="Phosphoenolpyruvate/pyruvate domain"/>
    <property type="match status" value="1"/>
</dbReference>
<dbReference type="CDD" id="cd00377">
    <property type="entry name" value="ICL_PEPM"/>
    <property type="match status" value="1"/>
</dbReference>
<proteinExistence type="predicted"/>
<dbReference type="Gene3D" id="3.20.20.60">
    <property type="entry name" value="Phosphoenolpyruvate-binding domains"/>
    <property type="match status" value="1"/>
</dbReference>
<dbReference type="Pfam" id="PF13714">
    <property type="entry name" value="PEP_mutase"/>
    <property type="match status" value="1"/>
</dbReference>
<dbReference type="PANTHER" id="PTHR42905:SF16">
    <property type="entry name" value="CARBOXYPHOSPHONOENOLPYRUVATE PHOSPHONOMUTASE-LIKE PROTEIN (AFU_ORTHOLOGUE AFUA_5G07230)"/>
    <property type="match status" value="1"/>
</dbReference>
<dbReference type="Proteomes" id="UP001370348">
    <property type="component" value="Chromosome"/>
</dbReference>
<keyword evidence="1" id="KW-0456">Lyase</keyword>
<organism evidence="1 2">
    <name type="scientific">Pendulispora albinea</name>
    <dbReference type="NCBI Taxonomy" id="2741071"/>
    <lineage>
        <taxon>Bacteria</taxon>
        <taxon>Pseudomonadati</taxon>
        <taxon>Myxococcota</taxon>
        <taxon>Myxococcia</taxon>
        <taxon>Myxococcales</taxon>
        <taxon>Sorangiineae</taxon>
        <taxon>Pendulisporaceae</taxon>
        <taxon>Pendulispora</taxon>
    </lineage>
</organism>
<dbReference type="PANTHER" id="PTHR42905">
    <property type="entry name" value="PHOSPHOENOLPYRUVATE CARBOXYLASE"/>
    <property type="match status" value="1"/>
</dbReference>
<evidence type="ECO:0000313" key="1">
    <source>
        <dbReference type="EMBL" id="WXB11231.1"/>
    </source>
</evidence>
<reference evidence="1 2" key="1">
    <citation type="submission" date="2021-12" db="EMBL/GenBank/DDBJ databases">
        <title>Discovery of the Pendulisporaceae a myxobacterial family with distinct sporulation behavior and unique specialized metabolism.</title>
        <authorList>
            <person name="Garcia R."/>
            <person name="Popoff A."/>
            <person name="Bader C.D."/>
            <person name="Loehr J."/>
            <person name="Walesch S."/>
            <person name="Walt C."/>
            <person name="Boldt J."/>
            <person name="Bunk B."/>
            <person name="Haeckl F.J.F.P.J."/>
            <person name="Gunesch A.P."/>
            <person name="Birkelbach J."/>
            <person name="Nuebel U."/>
            <person name="Pietschmann T."/>
            <person name="Bach T."/>
            <person name="Mueller R."/>
        </authorList>
    </citation>
    <scope>NUCLEOTIDE SEQUENCE [LARGE SCALE GENOMIC DNA]</scope>
    <source>
        <strain evidence="1 2">MSr11954</strain>
    </source>
</reference>